<dbReference type="AlphaFoldDB" id="A0A8H6Z6A9"/>
<feature type="transmembrane region" description="Helical" evidence="4">
    <location>
        <begin position="287"/>
        <end position="309"/>
    </location>
</feature>
<feature type="transmembrane region" description="Helical" evidence="4">
    <location>
        <begin position="241"/>
        <end position="259"/>
    </location>
</feature>
<dbReference type="SUPFAM" id="SSF103473">
    <property type="entry name" value="MFS general substrate transporter"/>
    <property type="match status" value="1"/>
</dbReference>
<dbReference type="Gene3D" id="1.20.1250.20">
    <property type="entry name" value="MFS general substrate transporter like domains"/>
    <property type="match status" value="2"/>
</dbReference>
<dbReference type="PANTHER" id="PTHR11360:SF234">
    <property type="entry name" value="MFS-TYPE TRANSPORTER DBAD-RELATED"/>
    <property type="match status" value="1"/>
</dbReference>
<evidence type="ECO:0000256" key="1">
    <source>
        <dbReference type="ARBA" id="ARBA00004141"/>
    </source>
</evidence>
<dbReference type="GO" id="GO:0022857">
    <property type="term" value="F:transmembrane transporter activity"/>
    <property type="evidence" value="ECO:0007669"/>
    <property type="project" value="InterPro"/>
</dbReference>
<feature type="transmembrane region" description="Helical" evidence="4">
    <location>
        <begin position="321"/>
        <end position="339"/>
    </location>
</feature>
<dbReference type="OrthoDB" id="6499973at2759"/>
<evidence type="ECO:0000256" key="3">
    <source>
        <dbReference type="SAM" id="MobiDB-lite"/>
    </source>
</evidence>
<dbReference type="InterPro" id="IPR011701">
    <property type="entry name" value="MFS"/>
</dbReference>
<dbReference type="Pfam" id="PF07690">
    <property type="entry name" value="MFS_1"/>
    <property type="match status" value="1"/>
</dbReference>
<feature type="transmembrane region" description="Helical" evidence="4">
    <location>
        <begin position="153"/>
        <end position="176"/>
    </location>
</feature>
<keyword evidence="4" id="KW-0812">Transmembrane</keyword>
<feature type="region of interest" description="Disordered" evidence="3">
    <location>
        <begin position="1"/>
        <end position="26"/>
    </location>
</feature>
<feature type="transmembrane region" description="Helical" evidence="4">
    <location>
        <begin position="188"/>
        <end position="209"/>
    </location>
</feature>
<dbReference type="InterPro" id="IPR036259">
    <property type="entry name" value="MFS_trans_sf"/>
</dbReference>
<evidence type="ECO:0000313" key="6">
    <source>
        <dbReference type="Proteomes" id="UP000620124"/>
    </source>
</evidence>
<dbReference type="InterPro" id="IPR050327">
    <property type="entry name" value="Proton-linked_MCT"/>
</dbReference>
<dbReference type="PANTHER" id="PTHR11360">
    <property type="entry name" value="MONOCARBOXYLATE TRANSPORTER"/>
    <property type="match status" value="1"/>
</dbReference>
<sequence>MDPHPKKSESATGVLDKTSSTSSDANAAAPFEVPDGGFVAWRTVAGAWLVLFGTFGYAYTFGVYEDYYVRVFLPNHSPSSIAYAATPLLAGEALTELLYHRWIGSFQLMMALLLGPIAGKIFDDGGFYMLEAVGCSIFTFSVFMLSLCKPGQYYQVFLAQAVGMGIGLGLTFLPTISIVVHHFKRHRGLTSGIVMSGSSIGATVFPIMIKYNLSRTVSLHANHFFHVTSHLLPRFGFAKTIRYSGAIVPPVLVLGNLMMRTRLPQRSKRGGNTAPPNIKSFFSDAPYMIAIFGMFVGLLGLYFPLIYIQLFSVRHNVDSSLAFYSVSLLNAAGAFIRVLGNHWADIWGPFNVQVGCSVGAGAIIWAMLGMHNGGSLVVTSILYGAFSSAYLALAFACLASLAKGPEEIGARAGLALALCSIATLVSAPIQGALLTDSYHWIRPVAFSATMTFTSGALFFVTRTLHTRVTGSWHA</sequence>
<dbReference type="GO" id="GO:0016020">
    <property type="term" value="C:membrane"/>
    <property type="evidence" value="ECO:0007669"/>
    <property type="project" value="UniProtKB-SubCell"/>
</dbReference>
<feature type="transmembrane region" description="Helical" evidence="4">
    <location>
        <begin position="127"/>
        <end position="147"/>
    </location>
</feature>
<keyword evidence="4" id="KW-1133">Transmembrane helix</keyword>
<evidence type="ECO:0000313" key="5">
    <source>
        <dbReference type="EMBL" id="KAF7371759.1"/>
    </source>
</evidence>
<gene>
    <name evidence="5" type="ORF">MVEN_00032500</name>
</gene>
<dbReference type="EMBL" id="JACAZI010000001">
    <property type="protein sequence ID" value="KAF7371759.1"/>
    <property type="molecule type" value="Genomic_DNA"/>
</dbReference>
<feature type="transmembrane region" description="Helical" evidence="4">
    <location>
        <begin position="414"/>
        <end position="434"/>
    </location>
</feature>
<dbReference type="Proteomes" id="UP000620124">
    <property type="component" value="Unassembled WGS sequence"/>
</dbReference>
<comment type="similarity">
    <text evidence="2">Belongs to the major facilitator superfamily. Monocarboxylate porter (TC 2.A.1.13) family.</text>
</comment>
<feature type="transmembrane region" description="Helical" evidence="4">
    <location>
        <begin position="440"/>
        <end position="460"/>
    </location>
</feature>
<reference evidence="5" key="1">
    <citation type="submission" date="2020-05" db="EMBL/GenBank/DDBJ databases">
        <title>Mycena genomes resolve the evolution of fungal bioluminescence.</title>
        <authorList>
            <person name="Tsai I.J."/>
        </authorList>
    </citation>
    <scope>NUCLEOTIDE SEQUENCE</scope>
    <source>
        <strain evidence="5">CCC161011</strain>
    </source>
</reference>
<keyword evidence="6" id="KW-1185">Reference proteome</keyword>
<comment type="caution">
    <text evidence="5">The sequence shown here is derived from an EMBL/GenBank/DDBJ whole genome shotgun (WGS) entry which is preliminary data.</text>
</comment>
<accession>A0A8H6Z6A9</accession>
<organism evidence="5 6">
    <name type="scientific">Mycena venus</name>
    <dbReference type="NCBI Taxonomy" id="2733690"/>
    <lineage>
        <taxon>Eukaryota</taxon>
        <taxon>Fungi</taxon>
        <taxon>Dikarya</taxon>
        <taxon>Basidiomycota</taxon>
        <taxon>Agaricomycotina</taxon>
        <taxon>Agaricomycetes</taxon>
        <taxon>Agaricomycetidae</taxon>
        <taxon>Agaricales</taxon>
        <taxon>Marasmiineae</taxon>
        <taxon>Mycenaceae</taxon>
        <taxon>Mycena</taxon>
    </lineage>
</organism>
<protein>
    <submittedName>
        <fullName evidence="5">MFS general substrate transporter</fullName>
    </submittedName>
</protein>
<proteinExistence type="inferred from homology"/>
<feature type="transmembrane region" description="Helical" evidence="4">
    <location>
        <begin position="380"/>
        <end position="402"/>
    </location>
</feature>
<feature type="transmembrane region" description="Helical" evidence="4">
    <location>
        <begin position="97"/>
        <end position="115"/>
    </location>
</feature>
<feature type="transmembrane region" description="Helical" evidence="4">
    <location>
        <begin position="39"/>
        <end position="59"/>
    </location>
</feature>
<keyword evidence="4" id="KW-0472">Membrane</keyword>
<evidence type="ECO:0000256" key="2">
    <source>
        <dbReference type="ARBA" id="ARBA00006727"/>
    </source>
</evidence>
<feature type="transmembrane region" description="Helical" evidence="4">
    <location>
        <begin position="346"/>
        <end position="368"/>
    </location>
</feature>
<comment type="subcellular location">
    <subcellularLocation>
        <location evidence="1">Membrane</location>
        <topology evidence="1">Multi-pass membrane protein</topology>
    </subcellularLocation>
</comment>
<name>A0A8H6Z6A9_9AGAR</name>
<evidence type="ECO:0000256" key="4">
    <source>
        <dbReference type="SAM" id="Phobius"/>
    </source>
</evidence>